<evidence type="ECO:0000313" key="4">
    <source>
        <dbReference type="Proteomes" id="UP000297299"/>
    </source>
</evidence>
<dbReference type="Gene3D" id="1.20.58.340">
    <property type="entry name" value="Magnesium transport protein CorA, transmembrane region"/>
    <property type="match status" value="1"/>
</dbReference>
<evidence type="ECO:0000256" key="1">
    <source>
        <dbReference type="SAM" id="MobiDB-lite"/>
    </source>
</evidence>
<gene>
    <name evidence="3" type="ORF">BOTCAL_0205g00140</name>
</gene>
<feature type="region of interest" description="Disordered" evidence="1">
    <location>
        <begin position="1551"/>
        <end position="1571"/>
    </location>
</feature>
<proteinExistence type="predicted"/>
<feature type="region of interest" description="Disordered" evidence="1">
    <location>
        <begin position="1"/>
        <end position="51"/>
    </location>
</feature>
<keyword evidence="2" id="KW-0472">Membrane</keyword>
<keyword evidence="2" id="KW-1133">Transmembrane helix</keyword>
<dbReference type="InterPro" id="IPR002523">
    <property type="entry name" value="MgTranspt_CorA/ZnTranspt_ZntB"/>
</dbReference>
<reference evidence="3 4" key="1">
    <citation type="submission" date="2017-11" db="EMBL/GenBank/DDBJ databases">
        <title>Comparative genomics of Botrytis spp.</title>
        <authorList>
            <person name="Valero-Jimenez C.A."/>
            <person name="Tapia P."/>
            <person name="Veloso J."/>
            <person name="Silva-Moreno E."/>
            <person name="Staats M."/>
            <person name="Valdes J.H."/>
            <person name="Van Kan J.A.L."/>
        </authorList>
    </citation>
    <scope>NUCLEOTIDE SEQUENCE [LARGE SCALE GENOMIC DNA]</scope>
    <source>
        <strain evidence="3 4">MUCL2830</strain>
    </source>
</reference>
<dbReference type="Proteomes" id="UP000297299">
    <property type="component" value="Unassembled WGS sequence"/>
</dbReference>
<dbReference type="EMBL" id="PHWZ01000205">
    <property type="protein sequence ID" value="TEY58632.1"/>
    <property type="molecule type" value="Genomic_DNA"/>
</dbReference>
<feature type="compositionally biased region" description="Basic and acidic residues" evidence="1">
    <location>
        <begin position="1404"/>
        <end position="1418"/>
    </location>
</feature>
<organism evidence="3 4">
    <name type="scientific">Botryotinia calthae</name>
    <dbReference type="NCBI Taxonomy" id="38488"/>
    <lineage>
        <taxon>Eukaryota</taxon>
        <taxon>Fungi</taxon>
        <taxon>Dikarya</taxon>
        <taxon>Ascomycota</taxon>
        <taxon>Pezizomycotina</taxon>
        <taxon>Leotiomycetes</taxon>
        <taxon>Helotiales</taxon>
        <taxon>Sclerotiniaceae</taxon>
        <taxon>Botryotinia</taxon>
    </lineage>
</organism>
<keyword evidence="4" id="KW-1185">Reference proteome</keyword>
<feature type="transmembrane region" description="Helical" evidence="2">
    <location>
        <begin position="1302"/>
        <end position="1324"/>
    </location>
</feature>
<accession>A0A4Y8CZ22</accession>
<feature type="compositionally biased region" description="Basic and acidic residues" evidence="1">
    <location>
        <begin position="1551"/>
        <end position="1562"/>
    </location>
</feature>
<evidence type="ECO:0000256" key="2">
    <source>
        <dbReference type="SAM" id="Phobius"/>
    </source>
</evidence>
<comment type="caution">
    <text evidence="3">The sequence shown here is derived from an EMBL/GenBank/DDBJ whole genome shotgun (WGS) entry which is preliminary data.</text>
</comment>
<dbReference type="OrthoDB" id="5361176at2759"/>
<feature type="transmembrane region" description="Helical" evidence="2">
    <location>
        <begin position="1330"/>
        <end position="1350"/>
    </location>
</feature>
<feature type="region of interest" description="Disordered" evidence="1">
    <location>
        <begin position="1389"/>
        <end position="1432"/>
    </location>
</feature>
<evidence type="ECO:0000313" key="3">
    <source>
        <dbReference type="EMBL" id="TEY58632.1"/>
    </source>
</evidence>
<dbReference type="Pfam" id="PF01544">
    <property type="entry name" value="CorA"/>
    <property type="match status" value="1"/>
</dbReference>
<name>A0A4Y8CZ22_9HELO</name>
<dbReference type="GO" id="GO:0016020">
    <property type="term" value="C:membrane"/>
    <property type="evidence" value="ECO:0007669"/>
    <property type="project" value="InterPro"/>
</dbReference>
<feature type="compositionally biased region" description="Acidic residues" evidence="1">
    <location>
        <begin position="1394"/>
        <end position="1403"/>
    </location>
</feature>
<dbReference type="GO" id="GO:0046873">
    <property type="term" value="F:metal ion transmembrane transporter activity"/>
    <property type="evidence" value="ECO:0007669"/>
    <property type="project" value="InterPro"/>
</dbReference>
<feature type="compositionally biased region" description="Acidic residues" evidence="1">
    <location>
        <begin position="29"/>
        <end position="40"/>
    </location>
</feature>
<protein>
    <submittedName>
        <fullName evidence="3">Uncharacterized protein</fullName>
    </submittedName>
</protein>
<dbReference type="STRING" id="38488.A0A4Y8CZ22"/>
<sequence>MDREDEAQELPAEGGEEREGAEVSLGGSQEEDTDDEESDDERITPKDFWITELPSPEDAAFRKFTHRTTNDSSSHQPGDDQCSMWESYPDHECYSSFGDGGTTATVNAFGQLMQFSTYLGQGKSGLFSVDHKSIHKPYYVRLRADELNYMSRARNRSTMTYGVYFPDLILEDNLVRKYVHCRWPRYEYQSEKAKLVNQWMVHHGVVLQQWRFTNLDTEEISTKIAFSKDMHIRDAQDQTWNAFVNSYSIKNNHHFLGPESYSCIFLHELSKDDSTNTGEARLMDNSIGVIVSVFIDGLAMRFHSDKEWNLTIKIKQTIEVVVAYKLIYSTSEVSKDWKQFLVAANEANVSKLLVNEFESTQYRPMPLFSVGESIPNISSRESEEWNKLKINFDFIFHRHLEHLLSVCAIPISSYKSSNNTSAVALTCGDISGHWICISASLFAIMFLLQADSHLRSIESPNETYVLSLRERIKKVCEGHLTWLNSVELSKDGLFEFDYLINGKVLVYGEFDEPKPSRNLFANTAFQIIKAGEFAEHYSKDSGKNELQLAREVVRRVYDKWITHLDKLDERDKFVWPRSQREDLSVFRLDDHVWIIRALKLAELIIFSEHTQRGVKEHTISAPERQPRSFLGNKYSCANVQREVVQRFTVHNQNYQSNKRMLAVTRSMKESRFLFHARDTALFYNTGRMEWKGTQFIELLKNTIDSQPHHVDNDESDWDNTLRYGLAIIMGACGYKINAKPSFELVQSSMEVLFRSFSSNGFVAGQLNKNTKKQILFKYPEDADSYYHASFEIPYILLQYATKTYILYKTQFSEMITSDPLATTIPTTDLGNPQHTKLQRRESIFDTTLVLIPPNEQNQQGKVVDAMRARANFTMKKTTPFNDLIDMKNIVDRDDEWLYNHPSIFSRKTTIDLEEALESAKLNANHSEIGDGIIRRGLRNWKGNYSGLRNTGNSCFVVDTRQTKHLGRGDEPDYTIYPREENFELWAELREPRTPEQAKKRLIWMPLVDELQALLCYLATPEIHQVQISLFFDRHVKNESYFFEDTSLVENTWETEFHLCFYSLIDSDSNHAQGVATSSAEEFPGSSQKKKIALGSMGFRFDGDIFDRYWTGYCLENVPGLYREDVGDYFPGRGHQPLFIESNKKAFRQRKVLELQFFYRMLKQIVRCTQEISYSIREELGMKQGALSSSILSSDDYFNSSILWNKYQHILHVTEEELESAIRVIEKWEKREDDRKGEEPRWTRNDEIKYRGIINKLKGSTKRGVMDLYGAYRNIKTLRETIVNSQDQIRNDLSLQGSENIRFFTYVTVVFLPLGFATGIFSMSGAPDGNVLGSMAVCAVVALLLTVLALLNAKQLAKIVDDLFSVYHRYSQAKMERSLIVYNKKERRDTSQDVEGADAEEADSDTEKSGAEGADENHNQAKRAANSHHKQRNMPPRVETWSLLFWVHYLSIELPARRVLLASNSLKSRKLTILILIHVFLEFMVFQLTPSQEAMQDSDDRYKERLNVLIHPPDEARPIKLLVKKLKELWEERRVRKEKELKEKKGIQNARKEELHYDLENRRNSSQISTSS</sequence>
<keyword evidence="2" id="KW-0812">Transmembrane</keyword>